<dbReference type="EMBL" id="OU898276">
    <property type="protein sequence ID" value="CAH1235565.1"/>
    <property type="molecule type" value="Genomic_DNA"/>
</dbReference>
<evidence type="ECO:0000256" key="1">
    <source>
        <dbReference type="ARBA" id="ARBA00022690"/>
    </source>
</evidence>
<dbReference type="Gene3D" id="3.30.497.10">
    <property type="entry name" value="Antithrombin, subunit I, domain 2"/>
    <property type="match status" value="1"/>
</dbReference>
<feature type="domain" description="Serpin" evidence="4">
    <location>
        <begin position="881"/>
        <end position="1034"/>
    </location>
</feature>
<feature type="region of interest" description="Disordered" evidence="3">
    <location>
        <begin position="394"/>
        <end position="422"/>
    </location>
</feature>
<dbReference type="AlphaFoldDB" id="A0A9P0DTZ5"/>
<dbReference type="Pfam" id="PF00079">
    <property type="entry name" value="Serpin"/>
    <property type="match status" value="1"/>
</dbReference>
<dbReference type="Proteomes" id="UP001153709">
    <property type="component" value="Chromosome 1"/>
</dbReference>
<feature type="region of interest" description="Disordered" evidence="3">
    <location>
        <begin position="1"/>
        <end position="24"/>
    </location>
</feature>
<evidence type="ECO:0000256" key="2">
    <source>
        <dbReference type="ARBA" id="ARBA00022900"/>
    </source>
</evidence>
<feature type="region of interest" description="Disordered" evidence="3">
    <location>
        <begin position="714"/>
        <end position="733"/>
    </location>
</feature>
<keyword evidence="2" id="KW-0722">Serine protease inhibitor</keyword>
<evidence type="ECO:0000259" key="4">
    <source>
        <dbReference type="Pfam" id="PF00079"/>
    </source>
</evidence>
<feature type="compositionally biased region" description="Polar residues" evidence="3">
    <location>
        <begin position="1"/>
        <end position="10"/>
    </location>
</feature>
<evidence type="ECO:0000256" key="3">
    <source>
        <dbReference type="SAM" id="MobiDB-lite"/>
    </source>
</evidence>
<feature type="compositionally biased region" description="Low complexity" evidence="3">
    <location>
        <begin position="188"/>
        <end position="245"/>
    </location>
</feature>
<dbReference type="SUPFAM" id="SSF56574">
    <property type="entry name" value="Serpins"/>
    <property type="match status" value="1"/>
</dbReference>
<evidence type="ECO:0000313" key="6">
    <source>
        <dbReference type="Proteomes" id="UP001153709"/>
    </source>
</evidence>
<name>A0A9P0DTZ5_DIABA</name>
<feature type="compositionally biased region" description="Low complexity" evidence="3">
    <location>
        <begin position="167"/>
        <end position="177"/>
    </location>
</feature>
<dbReference type="InterPro" id="IPR023796">
    <property type="entry name" value="Serpin_dom"/>
</dbReference>
<gene>
    <name evidence="5" type="ORF">DIABBA_LOCUS391</name>
</gene>
<protein>
    <recommendedName>
        <fullName evidence="4">Serpin domain-containing protein</fullName>
    </recommendedName>
</protein>
<feature type="compositionally biased region" description="Low complexity" evidence="3">
    <location>
        <begin position="714"/>
        <end position="731"/>
    </location>
</feature>
<evidence type="ECO:0000313" key="5">
    <source>
        <dbReference type="EMBL" id="CAH1235565.1"/>
    </source>
</evidence>
<sequence>MDIGNGTKTIYSDPLGKPMEKPLSSSDVASPIKLLNPDRYEFYTFDDNGNLVRRLMSLEEIKGIIATGDSDGLEYDSGFSEAYIPEKRVNDVLSNVQNVLKEEMEIHSTKLEGFPTLDTPDVSDSWNMILPAVFGNSGADITPEKPPLHVTPDTIMIEPTEKHHSTPRSTPLTSPSTAASNKVSGFPPLSSYSTSTTTAASTSTSTVTSTSTSTVASTSISPVTSTSAPTSSFTSPSTSTFATSTTTSKSTLIPISPITSTFSSSASSTSTNNISHSITSYTSHPFISAISTLPTISITSEKPTKEAERTTVLTTESKEVATNLDTISDFSTKEYIPISTITAQKLERTTGSYQDTQSTYLPVTDKFIKIDTVTSPKPTPSEIQFIKIEPLTSTTELSTTEEERFITESASSSSTNKNVPEESVTNLQELTIQSVESTINCTSDKNEIDTTTTPPLIDDINAIDKIAAPEILNQLFATPLVHDINSEIMRDTMNQLLNNAPTEISNDTFETTTENISSTDTNESTLFLKEETTVGSTLTTVGEIFTVKIPLLPAEKDNVNTIANDFSETEGTSIIPTTFSVLNNTYMSTQTEKVFTILPHNISTETNIKPIIEYLNGAPIKSTKLEASNETITEEENSKELIKTTTETELPDLNGTTIIGPITLIDSANDQNDNSIRIPLIEPTQITSLILNSTNTDTPSINIIINESTKGTTPQLVTTTTTSRPSTYTTPNDTKNIVLETVSVETPSSTTIKKPESTTENNPIATQQNILRTTEQSTIKPLTVTTKLQTTTVPATSTKVLLGTSKEPEMNKKETNWTLVPTIAPHSGNTFENPLSSVETYPEILEPSQIIDLKAEPFSGFGLEDSTSALERDIYQFSQLYNELAFDFWKTSTNTLSHARSVVVSPFGAISLLAMIFLGARGSTSAEMNEILKLDDMITFNPHLVLKNVGESIVAEEKGSGIVTSAIIREMFSDKNKGRILPFYKERVRAFYDGYVEEVNFSEIGDIIRRRTNLQVKKHSSGRIPEFLTDMSVAGKPPLLGLSVNVFQIAVLLRPKNETAKCILLCFPA</sequence>
<accession>A0A9P0DTZ5</accession>
<dbReference type="InterPro" id="IPR036186">
    <property type="entry name" value="Serpin_sf"/>
</dbReference>
<keyword evidence="1" id="KW-0646">Protease inhibitor</keyword>
<proteinExistence type="predicted"/>
<organism evidence="5 6">
    <name type="scientific">Diabrotica balteata</name>
    <name type="common">Banded cucumber beetle</name>
    <dbReference type="NCBI Taxonomy" id="107213"/>
    <lineage>
        <taxon>Eukaryota</taxon>
        <taxon>Metazoa</taxon>
        <taxon>Ecdysozoa</taxon>
        <taxon>Arthropoda</taxon>
        <taxon>Hexapoda</taxon>
        <taxon>Insecta</taxon>
        <taxon>Pterygota</taxon>
        <taxon>Neoptera</taxon>
        <taxon>Endopterygota</taxon>
        <taxon>Coleoptera</taxon>
        <taxon>Polyphaga</taxon>
        <taxon>Cucujiformia</taxon>
        <taxon>Chrysomeloidea</taxon>
        <taxon>Chrysomelidae</taxon>
        <taxon>Galerucinae</taxon>
        <taxon>Diabroticina</taxon>
        <taxon>Diabroticites</taxon>
        <taxon>Diabrotica</taxon>
    </lineage>
</organism>
<dbReference type="OrthoDB" id="1063785at2759"/>
<dbReference type="InterPro" id="IPR042178">
    <property type="entry name" value="Serpin_sf_1"/>
</dbReference>
<feature type="region of interest" description="Disordered" evidence="3">
    <location>
        <begin position="159"/>
        <end position="245"/>
    </location>
</feature>
<feature type="compositionally biased region" description="Polar residues" evidence="3">
    <location>
        <begin position="408"/>
        <end position="422"/>
    </location>
</feature>
<dbReference type="GO" id="GO:0004867">
    <property type="term" value="F:serine-type endopeptidase inhibitor activity"/>
    <property type="evidence" value="ECO:0007669"/>
    <property type="project" value="UniProtKB-KW"/>
</dbReference>
<keyword evidence="6" id="KW-1185">Reference proteome</keyword>
<reference evidence="5" key="1">
    <citation type="submission" date="2022-01" db="EMBL/GenBank/DDBJ databases">
        <authorList>
            <person name="King R."/>
        </authorList>
    </citation>
    <scope>NUCLEOTIDE SEQUENCE</scope>
</reference>